<gene>
    <name evidence="5" type="ORF">RRG08_045556</name>
</gene>
<accession>A0AAE1ACD8</accession>
<evidence type="ECO:0000256" key="2">
    <source>
        <dbReference type="ARBA" id="ARBA00022679"/>
    </source>
</evidence>
<dbReference type="EMBL" id="JAWDGP010002132">
    <property type="protein sequence ID" value="KAK3785330.1"/>
    <property type="molecule type" value="Genomic_DNA"/>
</dbReference>
<feature type="region of interest" description="Disordered" evidence="3">
    <location>
        <begin position="31"/>
        <end position="64"/>
    </location>
</feature>
<dbReference type="Gene3D" id="3.40.50.300">
    <property type="entry name" value="P-loop containing nucleotide triphosphate hydrolases"/>
    <property type="match status" value="1"/>
</dbReference>
<reference evidence="5" key="1">
    <citation type="journal article" date="2023" name="G3 (Bethesda)">
        <title>A reference genome for the long-term kleptoplast-retaining sea slug Elysia crispata morphotype clarki.</title>
        <authorList>
            <person name="Eastman K.E."/>
            <person name="Pendleton A.L."/>
            <person name="Shaikh M.A."/>
            <person name="Suttiyut T."/>
            <person name="Ogas R."/>
            <person name="Tomko P."/>
            <person name="Gavelis G."/>
            <person name="Widhalm J.R."/>
            <person name="Wisecaver J.H."/>
        </authorList>
    </citation>
    <scope>NUCLEOTIDE SEQUENCE</scope>
    <source>
        <strain evidence="5">ECLA1</strain>
    </source>
</reference>
<comment type="caution">
    <text evidence="5">The sequence shown here is derived from an EMBL/GenBank/DDBJ whole genome shotgun (WGS) entry which is preliminary data.</text>
</comment>
<evidence type="ECO:0000259" key="4">
    <source>
        <dbReference type="Pfam" id="PF00685"/>
    </source>
</evidence>
<dbReference type="InterPro" id="IPR000863">
    <property type="entry name" value="Sulfotransferase_dom"/>
</dbReference>
<dbReference type="AlphaFoldDB" id="A0AAE1ACD8"/>
<evidence type="ECO:0000256" key="1">
    <source>
        <dbReference type="ARBA" id="ARBA00005771"/>
    </source>
</evidence>
<feature type="domain" description="Sulfotransferase" evidence="4">
    <location>
        <begin position="112"/>
        <end position="352"/>
    </location>
</feature>
<comment type="similarity">
    <text evidence="1">Belongs to the sulfotransferase 1 family.</text>
</comment>
<dbReference type="Pfam" id="PF00685">
    <property type="entry name" value="Sulfotransfer_1"/>
    <property type="match status" value="1"/>
</dbReference>
<name>A0AAE1ACD8_9GAST</name>
<evidence type="ECO:0000313" key="5">
    <source>
        <dbReference type="EMBL" id="KAK3785330.1"/>
    </source>
</evidence>
<protein>
    <recommendedName>
        <fullName evidence="4">Sulfotransferase domain-containing protein</fullName>
    </recommendedName>
</protein>
<dbReference type="InterPro" id="IPR027417">
    <property type="entry name" value="P-loop_NTPase"/>
</dbReference>
<keyword evidence="6" id="KW-1185">Reference proteome</keyword>
<dbReference type="Proteomes" id="UP001283361">
    <property type="component" value="Unassembled WGS sequence"/>
</dbReference>
<proteinExistence type="inferred from homology"/>
<dbReference type="GO" id="GO:0008146">
    <property type="term" value="F:sulfotransferase activity"/>
    <property type="evidence" value="ECO:0007669"/>
    <property type="project" value="InterPro"/>
</dbReference>
<evidence type="ECO:0000256" key="3">
    <source>
        <dbReference type="SAM" id="MobiDB-lite"/>
    </source>
</evidence>
<sequence>MKRKEKTLTHTQAVAQIGRARPLFSVSTMSLNGSPGLMQQTSSGGRSQPQQIRGSGTLTDHQRPQAANPFFFPERFLDSGLRLDGAVVQKFPVSDDPVTHLHNIMALPMREDDVVIAAYHKSGTHWMADILHMLTRGCVTYMEKSKEDVMFEYKDDLASLEDEPSPRIFNSHLYMRFMPRQMLQKRIKVIHLVRNPKDVAVSLYHHLKQYAQDQFNFDRFLQGYMMDHYLSISHQLNYLTQMAEFVSTHPHHPVKTIAYEDMKQDGLAVVRDVAQFLELPANEQLFQEIVTACSFEKLKTKDEARSMPANLQRTVPGNKSLKLFRKGVIGDWKNHFTVTQNETFEEFLRRRQTGCGKFLLYWD</sequence>
<organism evidence="5 6">
    <name type="scientific">Elysia crispata</name>
    <name type="common">lettuce slug</name>
    <dbReference type="NCBI Taxonomy" id="231223"/>
    <lineage>
        <taxon>Eukaryota</taxon>
        <taxon>Metazoa</taxon>
        <taxon>Spiralia</taxon>
        <taxon>Lophotrochozoa</taxon>
        <taxon>Mollusca</taxon>
        <taxon>Gastropoda</taxon>
        <taxon>Heterobranchia</taxon>
        <taxon>Euthyneura</taxon>
        <taxon>Panpulmonata</taxon>
        <taxon>Sacoglossa</taxon>
        <taxon>Placobranchoidea</taxon>
        <taxon>Plakobranchidae</taxon>
        <taxon>Elysia</taxon>
    </lineage>
</organism>
<keyword evidence="2" id="KW-0808">Transferase</keyword>
<dbReference type="SUPFAM" id="SSF52540">
    <property type="entry name" value="P-loop containing nucleoside triphosphate hydrolases"/>
    <property type="match status" value="1"/>
</dbReference>
<dbReference type="PANTHER" id="PTHR11783">
    <property type="entry name" value="SULFOTRANSFERASE SULT"/>
    <property type="match status" value="1"/>
</dbReference>
<feature type="compositionally biased region" description="Polar residues" evidence="3">
    <location>
        <begin position="31"/>
        <end position="59"/>
    </location>
</feature>
<evidence type="ECO:0000313" key="6">
    <source>
        <dbReference type="Proteomes" id="UP001283361"/>
    </source>
</evidence>